<feature type="region of interest" description="Disordered" evidence="1">
    <location>
        <begin position="625"/>
        <end position="658"/>
    </location>
</feature>
<reference evidence="2 3" key="1">
    <citation type="submission" date="2016-10" db="EMBL/GenBank/DDBJ databases">
        <authorList>
            <person name="de Groot N.N."/>
        </authorList>
    </citation>
    <scope>NUCLEOTIDE SEQUENCE [LARGE SCALE GENOMIC DNA]</scope>
    <source>
        <strain evidence="2 3">CGMCC 1.9157</strain>
    </source>
</reference>
<name>A0A1I5CD46_9HYPH</name>
<dbReference type="STRING" id="655353.SAMN04488056_102186"/>
<feature type="compositionally biased region" description="Low complexity" evidence="1">
    <location>
        <begin position="625"/>
        <end position="650"/>
    </location>
</feature>
<evidence type="ECO:0000313" key="3">
    <source>
        <dbReference type="Proteomes" id="UP000199236"/>
    </source>
</evidence>
<dbReference type="Gene3D" id="3.40.50.970">
    <property type="match status" value="1"/>
</dbReference>
<dbReference type="Proteomes" id="UP000199236">
    <property type="component" value="Unassembled WGS sequence"/>
</dbReference>
<organism evidence="2 3">
    <name type="scientific">Cohaesibacter marisflavi</name>
    <dbReference type="NCBI Taxonomy" id="655353"/>
    <lineage>
        <taxon>Bacteria</taxon>
        <taxon>Pseudomonadati</taxon>
        <taxon>Pseudomonadota</taxon>
        <taxon>Alphaproteobacteria</taxon>
        <taxon>Hyphomicrobiales</taxon>
        <taxon>Cohaesibacteraceae</taxon>
    </lineage>
</organism>
<evidence type="ECO:0000313" key="2">
    <source>
        <dbReference type="EMBL" id="SFN84571.1"/>
    </source>
</evidence>
<sequence>MQVAQISTDPQGQGSDVFMEEAALTALRPALFARYNALDSLRYDYPLVLIEGEEVEKPLMPLCHIVDEALRLVAPQGPDGEELRQQVLRLEQRMREKVAAGAEEKLSELWRISVSELVTESGQSAFGPLDQNLDRARQTITLDGRVIGCTEATPGKVLAHVWQSMHLARARKFRYKVDRLVLRLNDILKSDHIKSDEAHSPEALSKSMGLDGDNSIDFGVLSNILHRVRPEDRLPADRVARIKHVLQVLQTQAFFGPGRATYSYPDKAVCYSYVFQSCTEALDAYRDRLPSVIEFSKALAIAEMEVENKYVPDLHDGVFANFDESDLTEEQMAFLPPAMIFLRDGVTESSEISRAYEALACGLPIKVMIQVDDILGPTSPEPPRNSFGAGTARLASMAMGINNAFVVQGSSAHMTRMQDAMVRAMHYGGSAMFSIYSGATKTVPGVPAYILAAAATEARLFPNFSYDPSAGPDLASRFDLSANPQMEKDWPEHTLRYEDPTGVRKEEVVSFTYGDFALADTRYHRFCEAIERKSWSGDMVPFEEWLETSGGSDAIKRAYVQGVDRQDALMRVVVDDKIVAAARRCKDAWNRLQELAGINNSYVLAQLAEERRKREALLAELSSDAASPAAVEPAQPVAEAAQPTAEPQAASEEEDSVAAEVMDDMPWIETSRCTTCNECRQINDQLFGYNENMQAFIADPDAGTYRQLVEAAEGCQVSIIHPGKPRNPAEPDLDDLMERAKPFL</sequence>
<accession>A0A1I5CD46</accession>
<gene>
    <name evidence="2" type="ORF">SAMN04488056_102186</name>
</gene>
<evidence type="ECO:0000256" key="1">
    <source>
        <dbReference type="SAM" id="MobiDB-lite"/>
    </source>
</evidence>
<dbReference type="RefSeq" id="WP_090069386.1">
    <property type="nucleotide sequence ID" value="NZ_FOVR01000002.1"/>
</dbReference>
<dbReference type="Gene3D" id="3.30.70.20">
    <property type="match status" value="1"/>
</dbReference>
<keyword evidence="3" id="KW-1185">Reference proteome</keyword>
<protein>
    <submittedName>
        <fullName evidence="2">4Fe-4S single cluster domain of Ferredoxin I</fullName>
    </submittedName>
</protein>
<dbReference type="OrthoDB" id="9794954at2"/>
<dbReference type="EMBL" id="FOVR01000002">
    <property type="protein sequence ID" value="SFN84571.1"/>
    <property type="molecule type" value="Genomic_DNA"/>
</dbReference>
<dbReference type="AlphaFoldDB" id="A0A1I5CD46"/>
<proteinExistence type="predicted"/>
<dbReference type="Pfam" id="PF13370">
    <property type="entry name" value="Fer4_13"/>
    <property type="match status" value="1"/>
</dbReference>